<sequence length="248" mass="24912">MHVASFAVVTAVVLAVAALASPVMLAVAVAACTVVLAWGWAGALGLPAPRGSFVVILLGSLALVLAVAARDSEPWLVWVPAALSIGMIVAFGHQLLRVDGRPRLTESVSSVVLALWLAASGALLVPPVHSAEGRALVVAAVAAALASALTDLLGRVPAVEQWLSAVAMVAGGAVAVVVALATDQPWTTWLLVGVVAAALSQATRAVMAPLPTMALTRPRLVSAVASVLVVGVVPYLVALVFVGEALTG</sequence>
<accession>A0A345NMB9</accession>
<organism evidence="2 3">
    <name type="scientific">Ornithinimicrobium avium</name>
    <dbReference type="NCBI Taxonomy" id="2283195"/>
    <lineage>
        <taxon>Bacteria</taxon>
        <taxon>Bacillati</taxon>
        <taxon>Actinomycetota</taxon>
        <taxon>Actinomycetes</taxon>
        <taxon>Micrococcales</taxon>
        <taxon>Ornithinimicrobiaceae</taxon>
        <taxon>Ornithinimicrobium</taxon>
    </lineage>
</organism>
<evidence type="ECO:0000313" key="2">
    <source>
        <dbReference type="EMBL" id="AXH96177.1"/>
    </source>
</evidence>
<evidence type="ECO:0000313" key="3">
    <source>
        <dbReference type="Proteomes" id="UP000253790"/>
    </source>
</evidence>
<feature type="transmembrane region" description="Helical" evidence="1">
    <location>
        <begin position="162"/>
        <end position="182"/>
    </location>
</feature>
<reference evidence="2 3" key="1">
    <citation type="submission" date="2018-07" db="EMBL/GenBank/DDBJ databases">
        <title>Complete genome sequencing of Ornithinimicrobium sp. AMA3305.</title>
        <authorList>
            <person name="Bae J.-W."/>
        </authorList>
    </citation>
    <scope>NUCLEOTIDE SEQUENCE [LARGE SCALE GENOMIC DNA]</scope>
    <source>
        <strain evidence="2 3">AMA3305</strain>
    </source>
</reference>
<dbReference type="OrthoDB" id="5150000at2"/>
<evidence type="ECO:0000256" key="1">
    <source>
        <dbReference type="SAM" id="Phobius"/>
    </source>
</evidence>
<proteinExistence type="predicted"/>
<protein>
    <submittedName>
        <fullName evidence="2">Uncharacterized protein</fullName>
    </submittedName>
</protein>
<feature type="transmembrane region" description="Helical" evidence="1">
    <location>
        <begin position="135"/>
        <end position="153"/>
    </location>
</feature>
<dbReference type="EMBL" id="CP031229">
    <property type="protein sequence ID" value="AXH96177.1"/>
    <property type="molecule type" value="Genomic_DNA"/>
</dbReference>
<feature type="transmembrane region" description="Helical" evidence="1">
    <location>
        <begin position="75"/>
        <end position="96"/>
    </location>
</feature>
<feature type="transmembrane region" description="Helical" evidence="1">
    <location>
        <begin position="28"/>
        <end position="46"/>
    </location>
</feature>
<gene>
    <name evidence="2" type="ORF">DV701_08560</name>
</gene>
<feature type="transmembrane region" description="Helical" evidence="1">
    <location>
        <begin position="188"/>
        <end position="208"/>
    </location>
</feature>
<keyword evidence="1" id="KW-0472">Membrane</keyword>
<feature type="transmembrane region" description="Helical" evidence="1">
    <location>
        <begin position="220"/>
        <end position="242"/>
    </location>
</feature>
<dbReference type="AlphaFoldDB" id="A0A345NMB9"/>
<feature type="transmembrane region" description="Helical" evidence="1">
    <location>
        <begin position="108"/>
        <end position="129"/>
    </location>
</feature>
<feature type="transmembrane region" description="Helical" evidence="1">
    <location>
        <begin position="53"/>
        <end position="69"/>
    </location>
</feature>
<keyword evidence="3" id="KW-1185">Reference proteome</keyword>
<dbReference type="Proteomes" id="UP000253790">
    <property type="component" value="Chromosome"/>
</dbReference>
<dbReference type="KEGG" id="orn:DV701_08560"/>
<keyword evidence="1" id="KW-0812">Transmembrane</keyword>
<keyword evidence="1" id="KW-1133">Transmembrane helix</keyword>
<name>A0A345NMB9_9MICO</name>